<gene>
    <name evidence="3" type="ORF">U9M48_030654</name>
</gene>
<feature type="region of interest" description="Disordered" evidence="2">
    <location>
        <begin position="273"/>
        <end position="318"/>
    </location>
</feature>
<evidence type="ECO:0000256" key="2">
    <source>
        <dbReference type="SAM" id="MobiDB-lite"/>
    </source>
</evidence>
<protein>
    <submittedName>
        <fullName evidence="3">Uncharacterized protein</fullName>
    </submittedName>
</protein>
<reference evidence="3 4" key="1">
    <citation type="submission" date="2024-02" db="EMBL/GenBank/DDBJ databases">
        <title>High-quality chromosome-scale genome assembly of Pensacola bahiagrass (Paspalum notatum Flugge var. saurae).</title>
        <authorList>
            <person name="Vega J.M."/>
            <person name="Podio M."/>
            <person name="Orjuela J."/>
            <person name="Siena L.A."/>
            <person name="Pessino S.C."/>
            <person name="Combes M.C."/>
            <person name="Mariac C."/>
            <person name="Albertini E."/>
            <person name="Pupilli F."/>
            <person name="Ortiz J.P.A."/>
            <person name="Leblanc O."/>
        </authorList>
    </citation>
    <scope>NUCLEOTIDE SEQUENCE [LARGE SCALE GENOMIC DNA]</scope>
    <source>
        <strain evidence="3">R1</strain>
        <tissue evidence="3">Leaf</tissue>
    </source>
</reference>
<proteinExistence type="predicted"/>
<dbReference type="EMBL" id="CP144751">
    <property type="protein sequence ID" value="WVZ83512.1"/>
    <property type="molecule type" value="Genomic_DNA"/>
</dbReference>
<dbReference type="Proteomes" id="UP001341281">
    <property type="component" value="Chromosome 07"/>
</dbReference>
<dbReference type="AlphaFoldDB" id="A0AAQ3U414"/>
<sequence length="318" mass="36717">MKRHAPLIGVKKWADIHDDVKKEIVVDTLKLWDLEDTPENSRKILTIANERYRAWRSTLHATYKCYSTDDLRRKNKPDDVGEEEWEHLIEYFGTDAKFQRNPETGQEHDDSELWEFSHLKNGVWSSIESQAVHESACTVVAAKERKDGQSASMEERNDIFHTSCRATLGTTTSYVHGRGYMARPPKFSQSLRSQMTEQNLQDRNVELNQHVQDLEEQNKELGAQVQNLGNKNDDLNAQVLGLEGQIASERTERVKEMETFRESMNTMRQDMMKMIGNQSSSPPEKTSEAKKNTKKFPQQQWAGHQRSKLPSARVIPNE</sequence>
<keyword evidence="1" id="KW-0175">Coiled coil</keyword>
<accession>A0AAQ3U414</accession>
<evidence type="ECO:0000256" key="1">
    <source>
        <dbReference type="SAM" id="Coils"/>
    </source>
</evidence>
<evidence type="ECO:0000313" key="4">
    <source>
        <dbReference type="Proteomes" id="UP001341281"/>
    </source>
</evidence>
<organism evidence="3 4">
    <name type="scientific">Paspalum notatum var. saurae</name>
    <dbReference type="NCBI Taxonomy" id="547442"/>
    <lineage>
        <taxon>Eukaryota</taxon>
        <taxon>Viridiplantae</taxon>
        <taxon>Streptophyta</taxon>
        <taxon>Embryophyta</taxon>
        <taxon>Tracheophyta</taxon>
        <taxon>Spermatophyta</taxon>
        <taxon>Magnoliopsida</taxon>
        <taxon>Liliopsida</taxon>
        <taxon>Poales</taxon>
        <taxon>Poaceae</taxon>
        <taxon>PACMAD clade</taxon>
        <taxon>Panicoideae</taxon>
        <taxon>Andropogonodae</taxon>
        <taxon>Paspaleae</taxon>
        <taxon>Paspalinae</taxon>
        <taxon>Paspalum</taxon>
    </lineage>
</organism>
<dbReference type="PANTHER" id="PTHR33499:SF43">
    <property type="entry name" value="TRANSPOSASE, PTTA_EN_SPM, PLANT"/>
    <property type="match status" value="1"/>
</dbReference>
<keyword evidence="4" id="KW-1185">Reference proteome</keyword>
<evidence type="ECO:0000313" key="3">
    <source>
        <dbReference type="EMBL" id="WVZ83512.1"/>
    </source>
</evidence>
<feature type="coiled-coil region" evidence="1">
    <location>
        <begin position="197"/>
        <end position="245"/>
    </location>
</feature>
<name>A0AAQ3U414_PASNO</name>
<dbReference type="PANTHER" id="PTHR33499">
    <property type="entry name" value="OS12G0282400 PROTEIN-RELATED"/>
    <property type="match status" value="1"/>
</dbReference>